<reference evidence="3 4" key="1">
    <citation type="submission" date="2016-10" db="EMBL/GenBank/DDBJ databases">
        <authorList>
            <person name="de Groot N.N."/>
        </authorList>
    </citation>
    <scope>NUCLEOTIDE SEQUENCE [LARGE SCALE GENOMIC DNA]</scope>
    <source>
        <strain evidence="3 4">DSM 44637</strain>
    </source>
</reference>
<keyword evidence="1" id="KW-0175">Coiled coil</keyword>
<dbReference type="Pfam" id="PF13560">
    <property type="entry name" value="HTH_31"/>
    <property type="match status" value="1"/>
</dbReference>
<name>A0A1I5X7E5_9PSEU</name>
<dbReference type="GO" id="GO:0003677">
    <property type="term" value="F:DNA binding"/>
    <property type="evidence" value="ECO:0007669"/>
    <property type="project" value="InterPro"/>
</dbReference>
<evidence type="ECO:0000259" key="2">
    <source>
        <dbReference type="PROSITE" id="PS50943"/>
    </source>
</evidence>
<dbReference type="Proteomes" id="UP000199137">
    <property type="component" value="Unassembled WGS sequence"/>
</dbReference>
<gene>
    <name evidence="3" type="ORF">SAMN05421854_11069</name>
</gene>
<dbReference type="InterPro" id="IPR001387">
    <property type="entry name" value="Cro/C1-type_HTH"/>
</dbReference>
<feature type="coiled-coil region" evidence="1">
    <location>
        <begin position="253"/>
        <end position="280"/>
    </location>
</feature>
<dbReference type="InterPro" id="IPR010982">
    <property type="entry name" value="Lambda_DNA-bd_dom_sf"/>
</dbReference>
<dbReference type="SUPFAM" id="SSF47413">
    <property type="entry name" value="lambda repressor-like DNA-binding domains"/>
    <property type="match status" value="1"/>
</dbReference>
<dbReference type="Gene3D" id="1.10.260.40">
    <property type="entry name" value="lambda repressor-like DNA-binding domains"/>
    <property type="match status" value="1"/>
</dbReference>
<dbReference type="AlphaFoldDB" id="A0A1I5X7E5"/>
<organism evidence="3 4">
    <name type="scientific">Amycolatopsis rubida</name>
    <dbReference type="NCBI Taxonomy" id="112413"/>
    <lineage>
        <taxon>Bacteria</taxon>
        <taxon>Bacillati</taxon>
        <taxon>Actinomycetota</taxon>
        <taxon>Actinomycetes</taxon>
        <taxon>Pseudonocardiales</taxon>
        <taxon>Pseudonocardiaceae</taxon>
        <taxon>Amycolatopsis</taxon>
    </lineage>
</organism>
<dbReference type="PROSITE" id="PS50943">
    <property type="entry name" value="HTH_CROC1"/>
    <property type="match status" value="1"/>
</dbReference>
<dbReference type="RefSeq" id="WP_093575631.1">
    <property type="nucleotide sequence ID" value="NZ_FOWC01000010.1"/>
</dbReference>
<protein>
    <submittedName>
        <fullName evidence="3">Transcriptional regulator, contains XRE-family HTH domain</fullName>
    </submittedName>
</protein>
<sequence>MPESNLLGERLRKLREWRELDLRTTADLAGISFGYLGQIERGDKPVNSRHLLERFARALWVSPADLTDQPWEPADPISNEARTALLKVEIALEEHELGHDPGVAVRPWPEIAEDVRKLLDLMHVQSDYLGQATMLPDLLAELHAAHCRDSGHRAEILRALIRAYTSATWTTKRLNGRGLPAIAAGHAQDVAEKLGEPAWTGFAAWLRGDATGQLSRPKQYDKSVEAADALVGHLDDQDALQIYGMLHLSAALAKAAQESRTDAETHLDEAQAAADRLDVEVGRFAHLWFGRPNVGIWRASLGAEFGDGPKVAEIARTVRADLIPSPSRRAEFWADVGRSLLDVQHSASRDRKVDAARRDRGIAALFTAEKLAPQRIRHDPLVRETVSAELHRARRSPDGRDLRNLRGMAWRMGLHPIG</sequence>
<dbReference type="SMART" id="SM00530">
    <property type="entry name" value="HTH_XRE"/>
    <property type="match status" value="1"/>
</dbReference>
<dbReference type="EMBL" id="FOWC01000010">
    <property type="protein sequence ID" value="SFQ27746.1"/>
    <property type="molecule type" value="Genomic_DNA"/>
</dbReference>
<proteinExistence type="predicted"/>
<dbReference type="STRING" id="112413.SAMN05421854_11069"/>
<evidence type="ECO:0000313" key="4">
    <source>
        <dbReference type="Proteomes" id="UP000199137"/>
    </source>
</evidence>
<evidence type="ECO:0000313" key="3">
    <source>
        <dbReference type="EMBL" id="SFQ27746.1"/>
    </source>
</evidence>
<accession>A0A1I5X7E5</accession>
<dbReference type="CDD" id="cd00093">
    <property type="entry name" value="HTH_XRE"/>
    <property type="match status" value="1"/>
</dbReference>
<evidence type="ECO:0000256" key="1">
    <source>
        <dbReference type="SAM" id="Coils"/>
    </source>
</evidence>
<dbReference type="OrthoDB" id="4516646at2"/>
<feature type="domain" description="HTH cro/C1-type" evidence="2">
    <location>
        <begin position="11"/>
        <end position="66"/>
    </location>
</feature>